<evidence type="ECO:0000313" key="2">
    <source>
        <dbReference type="EMBL" id="MFD1222072.1"/>
    </source>
</evidence>
<keyword evidence="3" id="KW-1185">Reference proteome</keyword>
<comment type="caution">
    <text evidence="2">The sequence shown here is derived from an EMBL/GenBank/DDBJ whole genome shotgun (WGS) entry which is preliminary data.</text>
</comment>
<dbReference type="Proteomes" id="UP001597180">
    <property type="component" value="Unassembled WGS sequence"/>
</dbReference>
<protein>
    <submittedName>
        <fullName evidence="2">Uncharacterized protein</fullName>
    </submittedName>
</protein>
<feature type="region of interest" description="Disordered" evidence="1">
    <location>
        <begin position="92"/>
        <end position="120"/>
    </location>
</feature>
<evidence type="ECO:0000313" key="3">
    <source>
        <dbReference type="Proteomes" id="UP001597180"/>
    </source>
</evidence>
<accession>A0ABW3UM56</accession>
<proteinExistence type="predicted"/>
<organism evidence="2 3">
    <name type="scientific">Paenibacillus vulneris</name>
    <dbReference type="NCBI Taxonomy" id="1133364"/>
    <lineage>
        <taxon>Bacteria</taxon>
        <taxon>Bacillati</taxon>
        <taxon>Bacillota</taxon>
        <taxon>Bacilli</taxon>
        <taxon>Bacillales</taxon>
        <taxon>Paenibacillaceae</taxon>
        <taxon>Paenibacillus</taxon>
    </lineage>
</organism>
<evidence type="ECO:0000256" key="1">
    <source>
        <dbReference type="SAM" id="MobiDB-lite"/>
    </source>
</evidence>
<dbReference type="EMBL" id="JBHTLU010000021">
    <property type="protein sequence ID" value="MFD1222072.1"/>
    <property type="molecule type" value="Genomic_DNA"/>
</dbReference>
<reference evidence="3" key="1">
    <citation type="journal article" date="2019" name="Int. J. Syst. Evol. Microbiol.">
        <title>The Global Catalogue of Microorganisms (GCM) 10K type strain sequencing project: providing services to taxonomists for standard genome sequencing and annotation.</title>
        <authorList>
            <consortium name="The Broad Institute Genomics Platform"/>
            <consortium name="The Broad Institute Genome Sequencing Center for Infectious Disease"/>
            <person name="Wu L."/>
            <person name="Ma J."/>
        </authorList>
    </citation>
    <scope>NUCLEOTIDE SEQUENCE [LARGE SCALE GENOMIC DNA]</scope>
    <source>
        <strain evidence="3">CCUG 53270</strain>
    </source>
</reference>
<gene>
    <name evidence="2" type="ORF">ACFQ4B_18280</name>
</gene>
<dbReference type="RefSeq" id="WP_345592393.1">
    <property type="nucleotide sequence ID" value="NZ_BAABJG010000031.1"/>
</dbReference>
<name>A0ABW3UM56_9BACL</name>
<sequence length="251" mass="28884">MMRRNQDRLKDGTNKFMPGKIAALVKWNNRPFLDKMIDDSTPVKELVAWCNNNSFPISIPTMYSYIKQRREAIVNGLTMELLHAKEDPLKKSLEDSARDKAREKGNTQYKENRAEERARAKATLEKELADQDSPKRIRHDLELLDEVIQKGFDTLSKMEVISPATAIKAMEMKHKLTNGSTGGYTHYGLEEIKLREAAREQAIIACLMEFIPQEKHEEAVRLMDDVTREYYQSIGLGEAYAQMEAREAMND</sequence>